<feature type="signal peptide" evidence="3">
    <location>
        <begin position="1"/>
        <end position="18"/>
    </location>
</feature>
<dbReference type="OrthoDB" id="425534at2759"/>
<feature type="domain" description="AB hydrolase-1" evidence="4">
    <location>
        <begin position="72"/>
        <end position="257"/>
    </location>
</feature>
<protein>
    <submittedName>
        <fullName evidence="7">Aste57867_3252 protein</fullName>
    </submittedName>
</protein>
<keyword evidence="8" id="KW-1185">Reference proteome</keyword>
<evidence type="ECO:0000256" key="2">
    <source>
        <dbReference type="ARBA" id="ARBA00022801"/>
    </source>
</evidence>
<dbReference type="Proteomes" id="UP000332933">
    <property type="component" value="Unassembled WGS sequence"/>
</dbReference>
<evidence type="ECO:0000259" key="5">
    <source>
        <dbReference type="Pfam" id="PF08386"/>
    </source>
</evidence>
<dbReference type="Pfam" id="PF08386">
    <property type="entry name" value="Abhydrolase_4"/>
    <property type="match status" value="1"/>
</dbReference>
<proteinExistence type="inferred from homology"/>
<evidence type="ECO:0000259" key="4">
    <source>
        <dbReference type="Pfam" id="PF00561"/>
    </source>
</evidence>
<dbReference type="Pfam" id="PF00561">
    <property type="entry name" value="Abhydrolase_1"/>
    <property type="match status" value="1"/>
</dbReference>
<organism evidence="7 8">
    <name type="scientific">Aphanomyces stellatus</name>
    <dbReference type="NCBI Taxonomy" id="120398"/>
    <lineage>
        <taxon>Eukaryota</taxon>
        <taxon>Sar</taxon>
        <taxon>Stramenopiles</taxon>
        <taxon>Oomycota</taxon>
        <taxon>Saprolegniomycetes</taxon>
        <taxon>Saprolegniales</taxon>
        <taxon>Verrucalvaceae</taxon>
        <taxon>Aphanomyces</taxon>
    </lineage>
</organism>
<sequence>MVKLVAPIALFAVAVATATDPFNWKPCPGSKDPQLQCGALTVPLDHLDPSANQTIDIAVARYRTNSTTPKGTILLNPGGPGGPGVSMASLSLLKLTGGQYDVLGFDPRGVGQSHPIQCAKNSYTAAQDSQLFDWLDLPFDTDKSGTSLARLTAFHQATIRRCEKYTGTFLQYLSTSFVARDMDLIRAALGESVLNYYGFSYGTFLGLTYVNLFPDRVGRIAIDGVLDPTYYTGPTPDLMLQSTYDLEDIVQGFTSACEAEPSKCPLADKSGRMGYVWPKLQALFDQANDSPLIVPTAAGDVTVLTGTDIRRQIKTALGSPVQWRALALKLSQLINGTYVADAAAETCPAVTDTKLDRGRVFAAYVAHDGDNSAAMTIEEAINVGKSINSEFGIFDAIGAIVPLHWKTKPIERYAGPWDKPLKQPILIVSNQLDPRTPLKWAQNTAELLGDNAVLATRDGYGHCTISMPSRCIQQITIDFFTNGTYPEADTNCRVDVTPFGTPLPTRAGAEAVMPDVEEARQEVAKLLPMTWFGF</sequence>
<reference evidence="7 8" key="1">
    <citation type="submission" date="2019-03" db="EMBL/GenBank/DDBJ databases">
        <authorList>
            <person name="Gaulin E."/>
            <person name="Dumas B."/>
        </authorList>
    </citation>
    <scope>NUCLEOTIDE SEQUENCE [LARGE SCALE GENOMIC DNA]</scope>
    <source>
        <strain evidence="7">CBS 568.67</strain>
    </source>
</reference>
<keyword evidence="2" id="KW-0378">Hydrolase</keyword>
<name>A0A485KES0_9STRA</name>
<dbReference type="PANTHER" id="PTHR43248">
    <property type="entry name" value="2-SUCCINYL-6-HYDROXY-2,4-CYCLOHEXADIENE-1-CARBOXYLATE SYNTHASE"/>
    <property type="match status" value="1"/>
</dbReference>
<dbReference type="InterPro" id="IPR013595">
    <property type="entry name" value="Pept_S33_TAP-like_C"/>
</dbReference>
<evidence type="ECO:0000313" key="8">
    <source>
        <dbReference type="Proteomes" id="UP000332933"/>
    </source>
</evidence>
<feature type="domain" description="Peptidase S33 tripeptidyl aminopeptidase-like C-terminal" evidence="5">
    <location>
        <begin position="404"/>
        <end position="492"/>
    </location>
</feature>
<evidence type="ECO:0000313" key="6">
    <source>
        <dbReference type="EMBL" id="KAF0715674.1"/>
    </source>
</evidence>
<keyword evidence="3" id="KW-0732">Signal</keyword>
<dbReference type="EMBL" id="VJMH01000537">
    <property type="protein sequence ID" value="KAF0715674.1"/>
    <property type="molecule type" value="Genomic_DNA"/>
</dbReference>
<dbReference type="EMBL" id="CAADRA010000537">
    <property type="protein sequence ID" value="VFT80425.1"/>
    <property type="molecule type" value="Genomic_DNA"/>
</dbReference>
<dbReference type="PANTHER" id="PTHR43248:SF25">
    <property type="entry name" value="AB HYDROLASE-1 DOMAIN-CONTAINING PROTEIN-RELATED"/>
    <property type="match status" value="1"/>
</dbReference>
<evidence type="ECO:0000256" key="1">
    <source>
        <dbReference type="ARBA" id="ARBA00010088"/>
    </source>
</evidence>
<evidence type="ECO:0000256" key="3">
    <source>
        <dbReference type="SAM" id="SignalP"/>
    </source>
</evidence>
<gene>
    <name evidence="7" type="primary">Aste57867_3252</name>
    <name evidence="6" type="ORF">As57867_003242</name>
    <name evidence="7" type="ORF">ASTE57867_3252</name>
</gene>
<accession>A0A485KES0</accession>
<feature type="chain" id="PRO_5033436820" evidence="3">
    <location>
        <begin position="19"/>
        <end position="534"/>
    </location>
</feature>
<dbReference type="InterPro" id="IPR029058">
    <property type="entry name" value="AB_hydrolase_fold"/>
</dbReference>
<dbReference type="InterPro" id="IPR000073">
    <property type="entry name" value="AB_hydrolase_1"/>
</dbReference>
<dbReference type="AlphaFoldDB" id="A0A485KES0"/>
<comment type="similarity">
    <text evidence="1">Belongs to the peptidase S33 family.</text>
</comment>
<dbReference type="InterPro" id="IPR051601">
    <property type="entry name" value="Serine_prot/Carboxylest_S33"/>
</dbReference>
<dbReference type="GO" id="GO:0016787">
    <property type="term" value="F:hydrolase activity"/>
    <property type="evidence" value="ECO:0007669"/>
    <property type="project" value="UniProtKB-KW"/>
</dbReference>
<reference evidence="6" key="2">
    <citation type="submission" date="2019-06" db="EMBL/GenBank/DDBJ databases">
        <title>Genomics analysis of Aphanomyces spp. identifies a new class of oomycete effector associated with host adaptation.</title>
        <authorList>
            <person name="Gaulin E."/>
        </authorList>
    </citation>
    <scope>NUCLEOTIDE SEQUENCE</scope>
    <source>
        <strain evidence="6">CBS 578.67</strain>
    </source>
</reference>
<evidence type="ECO:0000313" key="7">
    <source>
        <dbReference type="EMBL" id="VFT80425.1"/>
    </source>
</evidence>
<dbReference type="SUPFAM" id="SSF53474">
    <property type="entry name" value="alpha/beta-Hydrolases"/>
    <property type="match status" value="1"/>
</dbReference>
<dbReference type="Gene3D" id="3.40.50.1820">
    <property type="entry name" value="alpha/beta hydrolase"/>
    <property type="match status" value="1"/>
</dbReference>